<name>A0ABX5KG75_9BURK</name>
<sequence>MVQQKGAVGDLGLWDELVGELYESVLNPGGLQDTVKRIDRWIGSSFCHLMAWDDRNDRHHFSILTDHSFLGEAAKYEQYYGSIDPRRQYSTHQPPGTVFACHDHFDDSFVSRDEFYQDLIIPMGARYILNACILRESGISAYIAFNHTSGHGHFSAEQKQAVTRLVPHMQRTLRIAMRNERFRAGLFAGEAGLDALEQAVFTVDANDGIIFLNRSAQALLKGQTWVKARGRQLVACAFGDAAKLSAVFARVRLSRQPETLALHGGSDVQRAPESTQLVTVLPVAPEQLVRPVSSVTGSLFDDARPDAGGDPASFPFVLGGAELVVLITPQRRKSTISAGSLKAVFGLTPAEARLAHELAKGVSVDEYSAAAAISVATARTQLRSILAKTGERRLQDLVRMLSTLPSRG</sequence>
<evidence type="ECO:0000313" key="2">
    <source>
        <dbReference type="EMBL" id="PVX77931.1"/>
    </source>
</evidence>
<accession>A0ABX5KG75</accession>
<keyword evidence="3" id="KW-1185">Reference proteome</keyword>
<organism evidence="2 3">
    <name type="scientific">Paraburkholderia unamae</name>
    <dbReference type="NCBI Taxonomy" id="219649"/>
    <lineage>
        <taxon>Bacteria</taxon>
        <taxon>Pseudomonadati</taxon>
        <taxon>Pseudomonadota</taxon>
        <taxon>Betaproteobacteria</taxon>
        <taxon>Burkholderiales</taxon>
        <taxon>Burkholderiaceae</taxon>
        <taxon>Paraburkholderia</taxon>
    </lineage>
</organism>
<dbReference type="InterPro" id="IPR036388">
    <property type="entry name" value="WH-like_DNA-bd_sf"/>
</dbReference>
<dbReference type="SMART" id="SM00421">
    <property type="entry name" value="HTH_LUXR"/>
    <property type="match status" value="1"/>
</dbReference>
<dbReference type="RefSeq" id="WP_112173343.1">
    <property type="nucleotide sequence ID" value="NZ_CAJZAT010000200.1"/>
</dbReference>
<gene>
    <name evidence="2" type="ORF">C7402_114161</name>
</gene>
<evidence type="ECO:0000259" key="1">
    <source>
        <dbReference type="SMART" id="SM00421"/>
    </source>
</evidence>
<dbReference type="GO" id="GO:0003677">
    <property type="term" value="F:DNA binding"/>
    <property type="evidence" value="ECO:0007669"/>
    <property type="project" value="UniProtKB-KW"/>
</dbReference>
<protein>
    <submittedName>
        <fullName evidence="2">DNA-binding CsgD family transcriptional regulator</fullName>
    </submittedName>
</protein>
<evidence type="ECO:0000313" key="3">
    <source>
        <dbReference type="Proteomes" id="UP000245712"/>
    </source>
</evidence>
<feature type="domain" description="HTH luxR-type" evidence="1">
    <location>
        <begin position="344"/>
        <end position="401"/>
    </location>
</feature>
<dbReference type="InterPro" id="IPR016032">
    <property type="entry name" value="Sig_transdc_resp-reg_C-effctor"/>
</dbReference>
<dbReference type="SUPFAM" id="SSF46894">
    <property type="entry name" value="C-terminal effector domain of the bipartite response regulators"/>
    <property type="match status" value="1"/>
</dbReference>
<dbReference type="InterPro" id="IPR000792">
    <property type="entry name" value="Tscrpt_reg_LuxR_C"/>
</dbReference>
<dbReference type="EMBL" id="QEOB01000014">
    <property type="protein sequence ID" value="PVX77931.1"/>
    <property type="molecule type" value="Genomic_DNA"/>
</dbReference>
<keyword evidence="2" id="KW-0238">DNA-binding</keyword>
<proteinExistence type="predicted"/>
<comment type="caution">
    <text evidence="2">The sequence shown here is derived from an EMBL/GenBank/DDBJ whole genome shotgun (WGS) entry which is preliminary data.</text>
</comment>
<dbReference type="Gene3D" id="1.10.10.10">
    <property type="entry name" value="Winged helix-like DNA-binding domain superfamily/Winged helix DNA-binding domain"/>
    <property type="match status" value="1"/>
</dbReference>
<reference evidence="2 3" key="1">
    <citation type="submission" date="2018-05" db="EMBL/GenBank/DDBJ databases">
        <title>Genomic Encyclopedia of Type Strains, Phase IV (KMG-V): Genome sequencing to study the core and pangenomes of soil and plant-associated prokaryotes.</title>
        <authorList>
            <person name="Whitman W."/>
        </authorList>
    </citation>
    <scope>NUCLEOTIDE SEQUENCE [LARGE SCALE GENOMIC DNA]</scope>
    <source>
        <strain evidence="2 3">SCZa-39</strain>
    </source>
</reference>
<dbReference type="Proteomes" id="UP000245712">
    <property type="component" value="Unassembled WGS sequence"/>
</dbReference>